<dbReference type="EMBL" id="AVOT02024684">
    <property type="protein sequence ID" value="MBW0515533.1"/>
    <property type="molecule type" value="Genomic_DNA"/>
</dbReference>
<dbReference type="AlphaFoldDB" id="A0A9Q3EAT1"/>
<keyword evidence="2" id="KW-1185">Reference proteome</keyword>
<protein>
    <submittedName>
        <fullName evidence="1">Uncharacterized protein</fullName>
    </submittedName>
</protein>
<dbReference type="Proteomes" id="UP000765509">
    <property type="component" value="Unassembled WGS sequence"/>
</dbReference>
<dbReference type="OrthoDB" id="2518564at2759"/>
<reference evidence="1" key="1">
    <citation type="submission" date="2021-03" db="EMBL/GenBank/DDBJ databases">
        <title>Draft genome sequence of rust myrtle Austropuccinia psidii MF-1, a brazilian biotype.</title>
        <authorList>
            <person name="Quecine M.C."/>
            <person name="Pachon D.M.R."/>
            <person name="Bonatelli M.L."/>
            <person name="Correr F.H."/>
            <person name="Franceschini L.M."/>
            <person name="Leite T.F."/>
            <person name="Margarido G.R.A."/>
            <person name="Almeida C.A."/>
            <person name="Ferrarezi J.A."/>
            <person name="Labate C.A."/>
        </authorList>
    </citation>
    <scope>NUCLEOTIDE SEQUENCE</scope>
    <source>
        <strain evidence="1">MF-1</strain>
    </source>
</reference>
<name>A0A9Q3EAT1_9BASI</name>
<gene>
    <name evidence="1" type="ORF">O181_055248</name>
</gene>
<evidence type="ECO:0000313" key="2">
    <source>
        <dbReference type="Proteomes" id="UP000765509"/>
    </source>
</evidence>
<evidence type="ECO:0000313" key="1">
    <source>
        <dbReference type="EMBL" id="MBW0515533.1"/>
    </source>
</evidence>
<sequence>MAPREPLKCYYFLEEGHSSIRCNHLTEDLEKRNVLKNGGRYLFPNFQRVLTEGPTSAKDFVKQFSKEHEDLTKKMMEKNSPPNKQETTVIEEIKGEEAAAIAQMEEWGNWKPPQISPEN</sequence>
<accession>A0A9Q3EAT1</accession>
<comment type="caution">
    <text evidence="1">The sequence shown here is derived from an EMBL/GenBank/DDBJ whole genome shotgun (WGS) entry which is preliminary data.</text>
</comment>
<organism evidence="1 2">
    <name type="scientific">Austropuccinia psidii MF-1</name>
    <dbReference type="NCBI Taxonomy" id="1389203"/>
    <lineage>
        <taxon>Eukaryota</taxon>
        <taxon>Fungi</taxon>
        <taxon>Dikarya</taxon>
        <taxon>Basidiomycota</taxon>
        <taxon>Pucciniomycotina</taxon>
        <taxon>Pucciniomycetes</taxon>
        <taxon>Pucciniales</taxon>
        <taxon>Sphaerophragmiaceae</taxon>
        <taxon>Austropuccinia</taxon>
    </lineage>
</organism>
<proteinExistence type="predicted"/>